<dbReference type="Pfam" id="PF03435">
    <property type="entry name" value="Sacchrp_dh_NADP"/>
    <property type="match status" value="1"/>
</dbReference>
<feature type="domain" description="Saccharopine dehydrogenase NADP binding" evidence="1">
    <location>
        <begin position="7"/>
        <end position="136"/>
    </location>
</feature>
<dbReference type="InterPro" id="IPR023181">
    <property type="entry name" value="Homospermid_syn-like_C"/>
</dbReference>
<dbReference type="Pfam" id="PF16653">
    <property type="entry name" value="Sacchrp_dh_C"/>
    <property type="match status" value="1"/>
</dbReference>
<name>A0A494X186_9BURK</name>
<reference evidence="3 4" key="1">
    <citation type="submission" date="2018-10" db="EMBL/GenBank/DDBJ databases">
        <title>Paraburkholderia sp. 7MK8-2, isolated from soil.</title>
        <authorList>
            <person name="Gao Z.-H."/>
            <person name="Qiu L.-H."/>
        </authorList>
    </citation>
    <scope>NUCLEOTIDE SEQUENCE [LARGE SCALE GENOMIC DNA]</scope>
    <source>
        <strain evidence="3 4">7MK8-2</strain>
    </source>
</reference>
<evidence type="ECO:0000259" key="1">
    <source>
        <dbReference type="Pfam" id="PF03435"/>
    </source>
</evidence>
<dbReference type="Proteomes" id="UP000280434">
    <property type="component" value="Unassembled WGS sequence"/>
</dbReference>
<dbReference type="Gene3D" id="3.30.360.30">
    <property type="entry name" value="homospermidine synthase like"/>
    <property type="match status" value="1"/>
</dbReference>
<evidence type="ECO:0000313" key="4">
    <source>
        <dbReference type="Proteomes" id="UP000280434"/>
    </source>
</evidence>
<dbReference type="Gene3D" id="3.40.50.720">
    <property type="entry name" value="NAD(P)-binding Rossmann-like Domain"/>
    <property type="match status" value="1"/>
</dbReference>
<protein>
    <submittedName>
        <fullName evidence="3">Homospermidine synthase</fullName>
    </submittedName>
</protein>
<gene>
    <name evidence="3" type="ORF">D7S89_26405</name>
</gene>
<feature type="domain" description="Saccharopine dehydrogenase-like C-terminal" evidence="2">
    <location>
        <begin position="146"/>
        <end position="428"/>
    </location>
</feature>
<dbReference type="InterPro" id="IPR036291">
    <property type="entry name" value="NAD(P)-bd_dom_sf"/>
</dbReference>
<evidence type="ECO:0000259" key="2">
    <source>
        <dbReference type="Pfam" id="PF16653"/>
    </source>
</evidence>
<proteinExistence type="predicted"/>
<dbReference type="InterPro" id="IPR005097">
    <property type="entry name" value="Sacchrp_dh_NADP-bd"/>
</dbReference>
<dbReference type="OrthoDB" id="9767495at2"/>
<sequence>MNHPRHVVIVGFGNLGQALLPLLRTAFPACEVTVVEQHGDEARVALANAWGLRFIVRRIEESNYADVLGPLLENGDFLLNLASAVETAALIQLAQRHGAFYLDTGIEPWAYTLGDADSTTNYALREQILALAAARHGTQTALVAHGANPGFVSVLAKCALIEMATRFDLHAWRQRVPRHRDEWAALAAELDVRVIQISERDAQRTATPEREGTFVNTWSVDGFIAECLQDAEIGWGTHETRLPPGARRYRKDDGYRHAAPAIRLATNGIDTKVRTWTPHHGTFDAHVLTHNESISIADYLTLTDADGHVRYRPTVYYAYRPIDAALAWLPSLAGGTPAPDHGLDNLAGARVLKDELVTGTDELGVLVMSGRGESLWLGSALSIERARSIAPLNNATSLQVVSSIIGGMQWMIEHPRAGIVESDALDHTVTFERVRAFWEPIERVWTRWRPGSTELLFNDFFCGERHVEADVAHTAVFNLHSKPA</sequence>
<dbReference type="SUPFAM" id="SSF51735">
    <property type="entry name" value="NAD(P)-binding Rossmann-fold domains"/>
    <property type="match status" value="1"/>
</dbReference>
<dbReference type="RefSeq" id="WP_121281826.1">
    <property type="nucleotide sequence ID" value="NZ_RBZV01000022.1"/>
</dbReference>
<keyword evidence="4" id="KW-1185">Reference proteome</keyword>
<evidence type="ECO:0000313" key="3">
    <source>
        <dbReference type="EMBL" id="RKP43401.1"/>
    </source>
</evidence>
<accession>A0A494X186</accession>
<dbReference type="EMBL" id="RBZV01000022">
    <property type="protein sequence ID" value="RKP43401.1"/>
    <property type="molecule type" value="Genomic_DNA"/>
</dbReference>
<dbReference type="AlphaFoldDB" id="A0A494X186"/>
<dbReference type="InterPro" id="IPR032095">
    <property type="entry name" value="Sacchrp_dh-like_C"/>
</dbReference>
<comment type="caution">
    <text evidence="3">The sequence shown here is derived from an EMBL/GenBank/DDBJ whole genome shotgun (WGS) entry which is preliminary data.</text>
</comment>
<organism evidence="3 4">
    <name type="scientific">Trinickia fusca</name>
    <dbReference type="NCBI Taxonomy" id="2419777"/>
    <lineage>
        <taxon>Bacteria</taxon>
        <taxon>Pseudomonadati</taxon>
        <taxon>Pseudomonadota</taxon>
        <taxon>Betaproteobacteria</taxon>
        <taxon>Burkholderiales</taxon>
        <taxon>Burkholderiaceae</taxon>
        <taxon>Trinickia</taxon>
    </lineage>
</organism>